<keyword evidence="1" id="KW-0472">Membrane</keyword>
<organism evidence="2 3">
    <name type="scientific">Candidatus Curtissbacteria bacterium RIFCSPLOWO2_01_FULL_41_18</name>
    <dbReference type="NCBI Taxonomy" id="1797727"/>
    <lineage>
        <taxon>Bacteria</taxon>
        <taxon>Candidatus Curtissiibacteriota</taxon>
    </lineage>
</organism>
<comment type="caution">
    <text evidence="2">The sequence shown here is derived from an EMBL/GenBank/DDBJ whole genome shotgun (WGS) entry which is preliminary data.</text>
</comment>
<dbReference type="EMBL" id="MFBQ01000028">
    <property type="protein sequence ID" value="OGE04520.1"/>
    <property type="molecule type" value="Genomic_DNA"/>
</dbReference>
<name>A0A1F5HK48_9BACT</name>
<dbReference type="STRING" id="1797727.A3B51_03680"/>
<gene>
    <name evidence="2" type="ORF">A3B51_03680</name>
</gene>
<protein>
    <submittedName>
        <fullName evidence="2">Uncharacterized protein</fullName>
    </submittedName>
</protein>
<evidence type="ECO:0000313" key="3">
    <source>
        <dbReference type="Proteomes" id="UP000176780"/>
    </source>
</evidence>
<dbReference type="Proteomes" id="UP000176780">
    <property type="component" value="Unassembled WGS sequence"/>
</dbReference>
<evidence type="ECO:0000256" key="1">
    <source>
        <dbReference type="SAM" id="Phobius"/>
    </source>
</evidence>
<keyword evidence="1" id="KW-0812">Transmembrane</keyword>
<feature type="transmembrane region" description="Helical" evidence="1">
    <location>
        <begin position="28"/>
        <end position="49"/>
    </location>
</feature>
<dbReference type="AlphaFoldDB" id="A0A1F5HK48"/>
<keyword evidence="1" id="KW-1133">Transmembrane helix</keyword>
<accession>A0A1F5HK48</accession>
<reference evidence="2 3" key="1">
    <citation type="journal article" date="2016" name="Nat. Commun.">
        <title>Thousands of microbial genomes shed light on interconnected biogeochemical processes in an aquifer system.</title>
        <authorList>
            <person name="Anantharaman K."/>
            <person name="Brown C.T."/>
            <person name="Hug L.A."/>
            <person name="Sharon I."/>
            <person name="Castelle C.J."/>
            <person name="Probst A.J."/>
            <person name="Thomas B.C."/>
            <person name="Singh A."/>
            <person name="Wilkins M.J."/>
            <person name="Karaoz U."/>
            <person name="Brodie E.L."/>
            <person name="Williams K.H."/>
            <person name="Hubbard S.S."/>
            <person name="Banfield J.F."/>
        </authorList>
    </citation>
    <scope>NUCLEOTIDE SEQUENCE [LARGE SCALE GENOMIC DNA]</scope>
</reference>
<evidence type="ECO:0000313" key="2">
    <source>
        <dbReference type="EMBL" id="OGE04520.1"/>
    </source>
</evidence>
<proteinExistence type="predicted"/>
<sequence length="330" mass="37313">MIIQSYRQYLDFLEKTLYKKTSKLKKSLILVLILGLIIAGTFSAFFVYYAKKISISHAQGQYLELANDGFFKTKQSLDETISLFKVAGTKVQVASQLKDNQEATSSYFLSLDQTQKVLSRIEAVKGNISFQKTVLQKTNVPQVYSGLNADLITFYQETENILDKIYKDHQFIKDIHMALGPSPYLASISDESLWKEGREDQIKNYYQNTKSDVNKALDNFSKLNVPEDFKAYYDAQVSYLELLANVSTNILSTLSSDKPRSPDSATRLEEAYQILIGAKRENDVLSQELLLENEKLTALKGNLNYLAAVNLKQNSLEERLSDAVSDAQGK</sequence>